<dbReference type="SUPFAM" id="SSF46785">
    <property type="entry name" value="Winged helix' DNA-binding domain"/>
    <property type="match status" value="1"/>
</dbReference>
<dbReference type="AlphaFoldDB" id="A0A9Q4C3Y1"/>
<evidence type="ECO:0000313" key="2">
    <source>
        <dbReference type="EMBL" id="MCX2817891.1"/>
    </source>
</evidence>
<feature type="compositionally biased region" description="Basic and acidic residues" evidence="1">
    <location>
        <begin position="104"/>
        <end position="122"/>
    </location>
</feature>
<dbReference type="Proteomes" id="UP001149411">
    <property type="component" value="Unassembled WGS sequence"/>
</dbReference>
<name>A0A9Q4C3Y1_9EURY</name>
<dbReference type="InterPro" id="IPR036390">
    <property type="entry name" value="WH_DNA-bd_sf"/>
</dbReference>
<feature type="region of interest" description="Disordered" evidence="1">
    <location>
        <begin position="1"/>
        <end position="20"/>
    </location>
</feature>
<sequence>MPTEADRFKEIDDDGPKAGTNADEILSFLRDNPDKAFTRGEIAERAGVKTGSVGPTLVRLRDKGRVEHRGRYWRVSDRERSGGASIGLSSSTAAARENGEDGGGFDRDGWREHAVDPRESRD</sequence>
<dbReference type="Gene3D" id="1.10.10.10">
    <property type="entry name" value="Winged helix-like DNA-binding domain superfamily/Winged helix DNA-binding domain"/>
    <property type="match status" value="1"/>
</dbReference>
<reference evidence="2" key="1">
    <citation type="submission" date="2022-09" db="EMBL/GenBank/DDBJ databases">
        <title>Haloadaptaus new haloarchaeum isolated from saline soil.</title>
        <authorList>
            <person name="Duran-Viseras A."/>
            <person name="Sanchez-Porro C."/>
            <person name="Ventosa A."/>
        </authorList>
    </citation>
    <scope>NUCLEOTIDE SEQUENCE</scope>
    <source>
        <strain evidence="2">F3-133</strain>
    </source>
</reference>
<dbReference type="InterPro" id="IPR036388">
    <property type="entry name" value="WH-like_DNA-bd_sf"/>
</dbReference>
<dbReference type="EMBL" id="RKLV01000001">
    <property type="protein sequence ID" value="MCX2817891.1"/>
    <property type="molecule type" value="Genomic_DNA"/>
</dbReference>
<accession>A0A9Q4C3Y1</accession>
<feature type="compositionally biased region" description="Basic and acidic residues" evidence="1">
    <location>
        <begin position="1"/>
        <end position="16"/>
    </location>
</feature>
<protein>
    <submittedName>
        <fullName evidence="2">MarR family transcriptional regulator</fullName>
    </submittedName>
</protein>
<dbReference type="RefSeq" id="WP_266085411.1">
    <property type="nucleotide sequence ID" value="NZ_RKLV01000001.1"/>
</dbReference>
<organism evidence="2 3">
    <name type="scientific">Halorutilus salinus</name>
    <dbReference type="NCBI Taxonomy" id="2487751"/>
    <lineage>
        <taxon>Archaea</taxon>
        <taxon>Methanobacteriati</taxon>
        <taxon>Methanobacteriota</taxon>
        <taxon>Stenosarchaea group</taxon>
        <taxon>Halobacteria</taxon>
        <taxon>Halorutilales</taxon>
        <taxon>Halorutilaceae</taxon>
        <taxon>Halorutilus</taxon>
    </lineage>
</organism>
<evidence type="ECO:0000313" key="3">
    <source>
        <dbReference type="Proteomes" id="UP001149411"/>
    </source>
</evidence>
<gene>
    <name evidence="2" type="ORF">EGH25_00750</name>
</gene>
<evidence type="ECO:0000256" key="1">
    <source>
        <dbReference type="SAM" id="MobiDB-lite"/>
    </source>
</evidence>
<comment type="caution">
    <text evidence="2">The sequence shown here is derived from an EMBL/GenBank/DDBJ whole genome shotgun (WGS) entry which is preliminary data.</text>
</comment>
<proteinExistence type="predicted"/>
<feature type="region of interest" description="Disordered" evidence="1">
    <location>
        <begin position="77"/>
        <end position="122"/>
    </location>
</feature>
<keyword evidence="3" id="KW-1185">Reference proteome</keyword>